<protein>
    <submittedName>
        <fullName evidence="1">Uncharacterized protein</fullName>
    </submittedName>
</protein>
<accession>A0A2S9QSE6</accession>
<dbReference type="EMBL" id="MWZD01000011">
    <property type="protein sequence ID" value="PRI12515.1"/>
    <property type="molecule type" value="Genomic_DNA"/>
</dbReference>
<dbReference type="Proteomes" id="UP000238650">
    <property type="component" value="Unassembled WGS sequence"/>
</dbReference>
<organism evidence="1 2">
    <name type="scientific">Leucobacter massiliensis</name>
    <dbReference type="NCBI Taxonomy" id="1686285"/>
    <lineage>
        <taxon>Bacteria</taxon>
        <taxon>Bacillati</taxon>
        <taxon>Actinomycetota</taxon>
        <taxon>Actinomycetes</taxon>
        <taxon>Micrococcales</taxon>
        <taxon>Microbacteriaceae</taxon>
        <taxon>Leucobacter</taxon>
    </lineage>
</organism>
<evidence type="ECO:0000313" key="1">
    <source>
        <dbReference type="EMBL" id="PRI12515.1"/>
    </source>
</evidence>
<dbReference type="RefSeq" id="WP_105803991.1">
    <property type="nucleotide sequence ID" value="NZ_MWZD01000011.1"/>
</dbReference>
<gene>
    <name evidence="1" type="ORF">B4915_00965</name>
</gene>
<dbReference type="AlphaFoldDB" id="A0A2S9QSE6"/>
<evidence type="ECO:0000313" key="2">
    <source>
        <dbReference type="Proteomes" id="UP000238650"/>
    </source>
</evidence>
<sequence length="174" mass="19642">MTNTDQQQAIERFIAYWDEGMAADLAPRLTCGETEAIADLFTAHERRDLAAEWINQHSYTDDSGDSHHRSTGQGIRYELATITESVAVVELNEEDPSAFGAGHLVLYRADDKTRRFAITERTDKPEDDDTREVIGWHWCAERYQAGGWTTDAEGETTDDDLSALVEAAWTWATR</sequence>
<keyword evidence="2" id="KW-1185">Reference proteome</keyword>
<dbReference type="OrthoDB" id="5120502at2"/>
<reference evidence="1 2" key="1">
    <citation type="journal article" date="2017" name="New Microbes New Infect">
        <title>Genome sequence of 'Leucobacter massiliensis' sp. nov. isolated from human pharynx after travel to the 2014 Hajj.</title>
        <authorList>
            <person name="Leangapichart T."/>
            <person name="Gautret P."/>
            <person name="Nguyen T.T."/>
            <person name="Armstrong N."/>
            <person name="Rolain J.M."/>
        </authorList>
    </citation>
    <scope>NUCLEOTIDE SEQUENCE [LARGE SCALE GENOMIC DNA]</scope>
    <source>
        <strain evidence="1 2">122RC15</strain>
    </source>
</reference>
<proteinExistence type="predicted"/>
<comment type="caution">
    <text evidence="1">The sequence shown here is derived from an EMBL/GenBank/DDBJ whole genome shotgun (WGS) entry which is preliminary data.</text>
</comment>
<name>A0A2S9QSE6_9MICO</name>